<dbReference type="GO" id="GO:0016757">
    <property type="term" value="F:glycosyltransferase activity"/>
    <property type="evidence" value="ECO:0007669"/>
    <property type="project" value="UniProtKB-KW"/>
</dbReference>
<dbReference type="Proteomes" id="UP001610432">
    <property type="component" value="Unassembled WGS sequence"/>
</dbReference>
<dbReference type="NCBIfam" id="NF001097">
    <property type="entry name" value="PRK00129.1"/>
    <property type="match status" value="1"/>
</dbReference>
<dbReference type="SUPFAM" id="SSF53271">
    <property type="entry name" value="PRTase-like"/>
    <property type="match status" value="1"/>
</dbReference>
<comment type="pathway">
    <text evidence="2">Pyrimidine metabolism; UMP biosynthesis via salvage pathway; UMP from uracil: step 1/1.</text>
</comment>
<dbReference type="Pfam" id="PF14681">
    <property type="entry name" value="UPRTase"/>
    <property type="match status" value="1"/>
</dbReference>
<evidence type="ECO:0000313" key="12">
    <source>
        <dbReference type="Proteomes" id="UP001610432"/>
    </source>
</evidence>
<sequence>MSDQHNPPSTRTVPPNVHVSSHPLLQAKLSQLRSSSATTRETRNLVHEIATILGVEAFASGWKATGTGKTDCTPLGLEYETQGIDPANIALVPILRSGLGMIEAINDLLPSAVPIYHLGLFRERFSLQPVEYYNNLPFQRSEQSSDINNAAASVAVLLDPIIATGGTAEAAIQLLREWGVQRVVMLSILGSEDGVKRAAACWPEGVEVWIGAVDERCNDKGMIVPGLGDIGDRLFVAIGK</sequence>
<protein>
    <recommendedName>
        <fullName evidence="4">uracil phosphoribosyltransferase</fullName>
        <ecNumber evidence="4">2.4.2.9</ecNumber>
    </recommendedName>
</protein>
<comment type="cofactor">
    <cofactor evidence="1">
        <name>Mg(2+)</name>
        <dbReference type="ChEBI" id="CHEBI:18420"/>
    </cofactor>
</comment>
<evidence type="ECO:0000256" key="5">
    <source>
        <dbReference type="ARBA" id="ARBA00022533"/>
    </source>
</evidence>
<name>A0ABR4LF73_9EURO</name>
<evidence type="ECO:0000256" key="8">
    <source>
        <dbReference type="ARBA" id="ARBA00022741"/>
    </source>
</evidence>
<comment type="caution">
    <text evidence="11">The sequence shown here is derived from an EMBL/GenBank/DDBJ whole genome shotgun (WGS) entry which is preliminary data.</text>
</comment>
<reference evidence="11 12" key="1">
    <citation type="submission" date="2024-07" db="EMBL/GenBank/DDBJ databases">
        <title>Section-level genome sequencing and comparative genomics of Aspergillus sections Usti and Cavernicolus.</title>
        <authorList>
            <consortium name="Lawrence Berkeley National Laboratory"/>
            <person name="Nybo J.L."/>
            <person name="Vesth T.C."/>
            <person name="Theobald S."/>
            <person name="Frisvad J.C."/>
            <person name="Larsen T.O."/>
            <person name="Kjaerboelling I."/>
            <person name="Rothschild-Mancinelli K."/>
            <person name="Lyhne E.K."/>
            <person name="Kogle M.E."/>
            <person name="Barry K."/>
            <person name="Clum A."/>
            <person name="Na H."/>
            <person name="Ledsgaard L."/>
            <person name="Lin J."/>
            <person name="Lipzen A."/>
            <person name="Kuo A."/>
            <person name="Riley R."/>
            <person name="Mondo S."/>
            <person name="Labutti K."/>
            <person name="Haridas S."/>
            <person name="Pangalinan J."/>
            <person name="Salamov A.A."/>
            <person name="Simmons B.A."/>
            <person name="Magnuson J.K."/>
            <person name="Chen J."/>
            <person name="Drula E."/>
            <person name="Henrissat B."/>
            <person name="Wiebenga A."/>
            <person name="Lubbers R.J."/>
            <person name="Gomes A.C."/>
            <person name="Macurrencykelacurrency M.R."/>
            <person name="Stajich J."/>
            <person name="Grigoriev I.V."/>
            <person name="Mortensen U.H."/>
            <person name="De Vries R.P."/>
            <person name="Baker S.E."/>
            <person name="Andersen M.R."/>
        </authorList>
    </citation>
    <scope>NUCLEOTIDE SEQUENCE [LARGE SCALE GENOMIC DNA]</scope>
    <source>
        <strain evidence="11 12">CBS 449.75</strain>
    </source>
</reference>
<feature type="domain" description="Phosphoribosyltransferase" evidence="10">
    <location>
        <begin position="19"/>
        <end position="236"/>
    </location>
</feature>
<evidence type="ECO:0000259" key="10">
    <source>
        <dbReference type="Pfam" id="PF14681"/>
    </source>
</evidence>
<evidence type="ECO:0000256" key="6">
    <source>
        <dbReference type="ARBA" id="ARBA00022676"/>
    </source>
</evidence>
<evidence type="ECO:0000256" key="1">
    <source>
        <dbReference type="ARBA" id="ARBA00001946"/>
    </source>
</evidence>
<dbReference type="InterPro" id="IPR000836">
    <property type="entry name" value="PRTase_dom"/>
</dbReference>
<evidence type="ECO:0000256" key="7">
    <source>
        <dbReference type="ARBA" id="ARBA00022679"/>
    </source>
</evidence>
<evidence type="ECO:0000256" key="9">
    <source>
        <dbReference type="ARBA" id="ARBA00023134"/>
    </source>
</evidence>
<dbReference type="InterPro" id="IPR050054">
    <property type="entry name" value="UPRTase/APRTase"/>
</dbReference>
<dbReference type="GeneID" id="98141876"/>
<proteinExistence type="inferred from homology"/>
<evidence type="ECO:0000256" key="3">
    <source>
        <dbReference type="ARBA" id="ARBA00009516"/>
    </source>
</evidence>
<evidence type="ECO:0000313" key="11">
    <source>
        <dbReference type="EMBL" id="KAL2862739.1"/>
    </source>
</evidence>
<dbReference type="PANTHER" id="PTHR32315">
    <property type="entry name" value="ADENINE PHOSPHORIBOSYLTRANSFERASE"/>
    <property type="match status" value="1"/>
</dbReference>
<dbReference type="InterPro" id="IPR029057">
    <property type="entry name" value="PRTase-like"/>
</dbReference>
<organism evidence="11 12">
    <name type="scientific">Aspergillus lucknowensis</name>
    <dbReference type="NCBI Taxonomy" id="176173"/>
    <lineage>
        <taxon>Eukaryota</taxon>
        <taxon>Fungi</taxon>
        <taxon>Dikarya</taxon>
        <taxon>Ascomycota</taxon>
        <taxon>Pezizomycotina</taxon>
        <taxon>Eurotiomycetes</taxon>
        <taxon>Eurotiomycetidae</taxon>
        <taxon>Eurotiales</taxon>
        <taxon>Aspergillaceae</taxon>
        <taxon>Aspergillus</taxon>
        <taxon>Aspergillus subgen. Nidulantes</taxon>
    </lineage>
</organism>
<gene>
    <name evidence="11" type="ORF">BJX67DRAFT_290892</name>
</gene>
<keyword evidence="9" id="KW-0342">GTP-binding</keyword>
<keyword evidence="12" id="KW-1185">Reference proteome</keyword>
<keyword evidence="6 11" id="KW-0328">Glycosyltransferase</keyword>
<dbReference type="EMBL" id="JBFXLQ010000062">
    <property type="protein sequence ID" value="KAL2862739.1"/>
    <property type="molecule type" value="Genomic_DNA"/>
</dbReference>
<dbReference type="EC" id="2.4.2.9" evidence="4"/>
<dbReference type="Gene3D" id="3.40.50.2020">
    <property type="match status" value="1"/>
</dbReference>
<comment type="similarity">
    <text evidence="3">Belongs to the UPRTase family.</text>
</comment>
<accession>A0ABR4LF73</accession>
<keyword evidence="8" id="KW-0547">Nucleotide-binding</keyword>
<keyword evidence="7" id="KW-0808">Transferase</keyword>
<keyword evidence="5" id="KW-0021">Allosteric enzyme</keyword>
<evidence type="ECO:0000256" key="2">
    <source>
        <dbReference type="ARBA" id="ARBA00005180"/>
    </source>
</evidence>
<evidence type="ECO:0000256" key="4">
    <source>
        <dbReference type="ARBA" id="ARBA00011894"/>
    </source>
</evidence>
<dbReference type="RefSeq" id="XP_070881718.1">
    <property type="nucleotide sequence ID" value="XM_071026804.1"/>
</dbReference>
<dbReference type="CDD" id="cd06223">
    <property type="entry name" value="PRTases_typeI"/>
    <property type="match status" value="1"/>
</dbReference>
<dbReference type="PANTHER" id="PTHR32315:SF4">
    <property type="entry name" value="URACIL PHOSPHORIBOSYLTRANSFERASE, CHLOROPLASTIC"/>
    <property type="match status" value="1"/>
</dbReference>